<dbReference type="AlphaFoldDB" id="A0AA40JJB8"/>
<accession>A0AA40JJB8</accession>
<evidence type="ECO:0000313" key="2">
    <source>
        <dbReference type="Proteomes" id="UP000030475"/>
    </source>
</evidence>
<organism evidence="1 2">
    <name type="scientific">Burkholderia pseudomallei</name>
    <name type="common">Pseudomonas pseudomallei</name>
    <dbReference type="NCBI Taxonomy" id="28450"/>
    <lineage>
        <taxon>Bacteria</taxon>
        <taxon>Pseudomonadati</taxon>
        <taxon>Pseudomonadota</taxon>
        <taxon>Betaproteobacteria</taxon>
        <taxon>Burkholderiales</taxon>
        <taxon>Burkholderiaceae</taxon>
        <taxon>Burkholderia</taxon>
        <taxon>pseudomallei group</taxon>
    </lineage>
</organism>
<proteinExistence type="predicted"/>
<protein>
    <submittedName>
        <fullName evidence="1">Uncharacterized protein</fullName>
    </submittedName>
</protein>
<dbReference type="Proteomes" id="UP000030475">
    <property type="component" value="Unassembled WGS sequence"/>
</dbReference>
<name>A0AA40JJB8_BURPE</name>
<evidence type="ECO:0000313" key="1">
    <source>
        <dbReference type="EMBL" id="KGX17304.1"/>
    </source>
</evidence>
<gene>
    <name evidence="1" type="ORF">Y036_6065</name>
</gene>
<reference evidence="1 2" key="1">
    <citation type="submission" date="2014-08" db="EMBL/GenBank/DDBJ databases">
        <authorList>
            <person name="Bunnell A."/>
            <person name="Chain P.S."/>
            <person name="Chertkov O."/>
            <person name="Currie B.J."/>
            <person name="Daligault H.E."/>
            <person name="Davenport K.W."/>
            <person name="Davis C."/>
            <person name="Gleasner C.D."/>
            <person name="Johnson S.L."/>
            <person name="Kaestli M."/>
            <person name="Koren S."/>
            <person name="Kunde Y.A."/>
            <person name="Mayo M."/>
            <person name="McMurry K.K."/>
            <person name="Price E.P."/>
            <person name="Reitenga K.G."/>
            <person name="Robison R."/>
            <person name="Rosovitz M.J."/>
            <person name="Sarovich D.S."/>
            <person name="Teshima H."/>
        </authorList>
    </citation>
    <scope>NUCLEOTIDE SEQUENCE [LARGE SCALE GENOMIC DNA]</scope>
    <source>
        <strain evidence="1 2">MSHR44</strain>
    </source>
</reference>
<comment type="caution">
    <text evidence="1">The sequence shown here is derived from an EMBL/GenBank/DDBJ whole genome shotgun (WGS) entry which is preliminary data.</text>
</comment>
<sequence length="44" mass="4803">MNAKHSHNIPPPQRADGTVFHVALHDDRWAETIGAAFAPSRLVA</sequence>
<dbReference type="EMBL" id="JQIM01000007">
    <property type="protein sequence ID" value="KGX17304.1"/>
    <property type="molecule type" value="Genomic_DNA"/>
</dbReference>